<keyword evidence="3" id="KW-0808">Transferase</keyword>
<comment type="caution">
    <text evidence="3">The sequence shown here is derived from an EMBL/GenBank/DDBJ whole genome shotgun (WGS) entry which is preliminary data.</text>
</comment>
<dbReference type="InterPro" id="IPR037997">
    <property type="entry name" value="Dgk1-like"/>
</dbReference>
<reference evidence="3" key="1">
    <citation type="submission" date="2020-06" db="EMBL/GenBank/DDBJ databases">
        <authorList>
            <consortium name="Plant Systems Biology data submission"/>
        </authorList>
    </citation>
    <scope>NUCLEOTIDE SEQUENCE</scope>
    <source>
        <strain evidence="3">D6</strain>
    </source>
</reference>
<dbReference type="GO" id="GO:0004143">
    <property type="term" value="F:ATP-dependent diacylglycerol kinase activity"/>
    <property type="evidence" value="ECO:0007669"/>
    <property type="project" value="InterPro"/>
</dbReference>
<feature type="transmembrane region" description="Helical" evidence="1">
    <location>
        <begin position="171"/>
        <end position="196"/>
    </location>
</feature>
<feature type="transmembrane region" description="Helical" evidence="1">
    <location>
        <begin position="94"/>
        <end position="121"/>
    </location>
</feature>
<proteinExistence type="predicted"/>
<sequence length="345" mass="36782">MRERALVLSLTCIFLTILGSAAETRAFSISPISGHHNQPSIGHHQPEAVNLHVLEASKQQAATRNVDEEEEEKTPLEVRLEDERVAKLRKAKQAIPAIAAVTLASVSLAAKLGILHGPLLAGGGFGPYTDAMIARDAGSAVLCGILGYLFVKVNEWFAEKGYLDPRDSRKIIHTFSAPLFMVLWPLFSPAVGARFFAASISFINVLKLYIAGSGGDDSLAFAVSSIALFWKDGPVGIVALSAMAAGDGLADLLGRRYGRKNKWFFNKDKSIAGSTAFWIGGTACALTLLKIMSIPLNPVIPLEPELVVAGIVLITALLEVVPVEGLDDNWIVPLSAAVLTALAFS</sequence>
<keyword evidence="1" id="KW-0812">Transmembrane</keyword>
<dbReference type="EMBL" id="CAICTM010001915">
    <property type="protein sequence ID" value="CAB9526953.1"/>
    <property type="molecule type" value="Genomic_DNA"/>
</dbReference>
<feature type="chain" id="PRO_5040361073" evidence="2">
    <location>
        <begin position="27"/>
        <end position="345"/>
    </location>
</feature>
<gene>
    <name evidence="3" type="ORF">SEMRO_1917_G305280.1</name>
</gene>
<name>A0A9N8EUH7_9STRA</name>
<evidence type="ECO:0000256" key="1">
    <source>
        <dbReference type="SAM" id="Phobius"/>
    </source>
</evidence>
<keyword evidence="1" id="KW-1133">Transmembrane helix</keyword>
<feature type="signal peptide" evidence="2">
    <location>
        <begin position="1"/>
        <end position="26"/>
    </location>
</feature>
<keyword evidence="3" id="KW-0418">Kinase</keyword>
<keyword evidence="2" id="KW-0732">Signal</keyword>
<dbReference type="PANTHER" id="PTHR31303">
    <property type="entry name" value="CTP-DEPENDENT DIACYLGLYCEROL KINASE 1"/>
    <property type="match status" value="1"/>
</dbReference>
<organism evidence="3 4">
    <name type="scientific">Seminavis robusta</name>
    <dbReference type="NCBI Taxonomy" id="568900"/>
    <lineage>
        <taxon>Eukaryota</taxon>
        <taxon>Sar</taxon>
        <taxon>Stramenopiles</taxon>
        <taxon>Ochrophyta</taxon>
        <taxon>Bacillariophyta</taxon>
        <taxon>Bacillariophyceae</taxon>
        <taxon>Bacillariophycidae</taxon>
        <taxon>Naviculales</taxon>
        <taxon>Naviculaceae</taxon>
        <taxon>Seminavis</taxon>
    </lineage>
</organism>
<dbReference type="OrthoDB" id="5673at2759"/>
<accession>A0A9N8EUH7</accession>
<dbReference type="PANTHER" id="PTHR31303:SF1">
    <property type="entry name" value="CTP-DEPENDENT DIACYLGLYCEROL KINASE 1"/>
    <property type="match status" value="1"/>
</dbReference>
<keyword evidence="4" id="KW-1185">Reference proteome</keyword>
<protein>
    <submittedName>
        <fullName evidence="3">Phytol kinase 1, chloroplastic</fullName>
    </submittedName>
</protein>
<dbReference type="AlphaFoldDB" id="A0A9N8EUH7"/>
<evidence type="ECO:0000313" key="3">
    <source>
        <dbReference type="EMBL" id="CAB9526953.1"/>
    </source>
</evidence>
<keyword evidence="1" id="KW-0472">Membrane</keyword>
<evidence type="ECO:0000313" key="4">
    <source>
        <dbReference type="Proteomes" id="UP001153069"/>
    </source>
</evidence>
<feature type="transmembrane region" description="Helical" evidence="1">
    <location>
        <begin position="133"/>
        <end position="151"/>
    </location>
</feature>
<dbReference type="Proteomes" id="UP001153069">
    <property type="component" value="Unassembled WGS sequence"/>
</dbReference>
<evidence type="ECO:0000256" key="2">
    <source>
        <dbReference type="SAM" id="SignalP"/>
    </source>
</evidence>